<dbReference type="EMBL" id="AMZO01000025">
    <property type="protein sequence ID" value="ELR64539.1"/>
    <property type="molecule type" value="Genomic_DNA"/>
</dbReference>
<protein>
    <submittedName>
        <fullName evidence="1">Mobile element protein</fullName>
    </submittedName>
</protein>
<comment type="caution">
    <text evidence="1">The sequence shown here is derived from an EMBL/GenBank/DDBJ whole genome shotgun (WGS) entry which is preliminary data.</text>
</comment>
<dbReference type="Proteomes" id="UP000011134">
    <property type="component" value="Unassembled WGS sequence"/>
</dbReference>
<evidence type="ECO:0000313" key="2">
    <source>
        <dbReference type="Proteomes" id="UP000011134"/>
    </source>
</evidence>
<dbReference type="GO" id="GO:0006313">
    <property type="term" value="P:DNA transposition"/>
    <property type="evidence" value="ECO:0007669"/>
    <property type="project" value="InterPro"/>
</dbReference>
<sequence length="37" mass="4577">MRTRLKRLNRKTIGFSKSEEMHDKVIGTFIEREFYRC</sequence>
<dbReference type="InterPro" id="IPR005063">
    <property type="entry name" value="Transposase_27"/>
</dbReference>
<dbReference type="GO" id="GO:0004803">
    <property type="term" value="F:transposase activity"/>
    <property type="evidence" value="ECO:0007669"/>
    <property type="project" value="InterPro"/>
</dbReference>
<dbReference type="AlphaFoldDB" id="L8JAG1"/>
<organism evidence="1 2">
    <name type="scientific">Photobacterium marinum</name>
    <dbReference type="NCBI Taxonomy" id="1056511"/>
    <lineage>
        <taxon>Bacteria</taxon>
        <taxon>Pseudomonadati</taxon>
        <taxon>Pseudomonadota</taxon>
        <taxon>Gammaproteobacteria</taxon>
        <taxon>Vibrionales</taxon>
        <taxon>Vibrionaceae</taxon>
        <taxon>Photobacterium</taxon>
    </lineage>
</organism>
<proteinExistence type="predicted"/>
<gene>
    <name evidence="1" type="ORF">C942_02352</name>
</gene>
<accession>L8JAG1</accession>
<reference evidence="1 2" key="1">
    <citation type="submission" date="2012-12" db="EMBL/GenBank/DDBJ databases">
        <title>Genome Assembly of Photobacterium sp. AK15.</title>
        <authorList>
            <person name="Khatri I."/>
            <person name="Vaidya B."/>
            <person name="Srinivas T.N.R."/>
            <person name="Subramanian S."/>
            <person name="Pinnaka A."/>
        </authorList>
    </citation>
    <scope>NUCLEOTIDE SEQUENCE [LARGE SCALE GENOMIC DNA]</scope>
    <source>
        <strain evidence="1 2">AK15</strain>
    </source>
</reference>
<keyword evidence="2" id="KW-1185">Reference proteome</keyword>
<dbReference type="Pfam" id="PF03400">
    <property type="entry name" value="DDE_Tnp_IS1"/>
    <property type="match status" value="1"/>
</dbReference>
<evidence type="ECO:0000313" key="1">
    <source>
        <dbReference type="EMBL" id="ELR64539.1"/>
    </source>
</evidence>
<dbReference type="GO" id="GO:0003677">
    <property type="term" value="F:DNA binding"/>
    <property type="evidence" value="ECO:0007669"/>
    <property type="project" value="InterPro"/>
</dbReference>
<name>L8JAG1_9GAMM</name>
<dbReference type="PATRIC" id="fig|1056511.3.peg.3427"/>